<protein>
    <recommendedName>
        <fullName evidence="2">Cell division protein ZapA</fullName>
    </recommendedName>
    <alternativeName>
        <fullName evidence="9">Z ring-associated protein ZapA</fullName>
    </alternativeName>
</protein>
<evidence type="ECO:0000256" key="7">
    <source>
        <dbReference type="ARBA" id="ARBA00024910"/>
    </source>
</evidence>
<accession>A0A2Z4Y2R3</accession>
<proteinExistence type="predicted"/>
<keyword evidence="4" id="KW-0132">Cell division</keyword>
<comment type="function">
    <text evidence="7">Activator of cell division through the inhibition of FtsZ GTPase activity, therefore promoting FtsZ assembly into bundles of protofilaments necessary for the formation of the division Z ring. It is recruited early at mid-cell but it is not essential for cell division.</text>
</comment>
<dbReference type="InterPro" id="IPR042233">
    <property type="entry name" value="Cell_div_ZapA_N"/>
</dbReference>
<evidence type="ECO:0000256" key="2">
    <source>
        <dbReference type="ARBA" id="ARBA00015195"/>
    </source>
</evidence>
<dbReference type="Gene3D" id="3.30.160.880">
    <property type="entry name" value="Cell division protein ZapA protomer, N-terminal domain"/>
    <property type="match status" value="1"/>
</dbReference>
<evidence type="ECO:0000313" key="10">
    <source>
        <dbReference type="EMBL" id="AXA35380.1"/>
    </source>
</evidence>
<dbReference type="GO" id="GO:0032153">
    <property type="term" value="C:cell division site"/>
    <property type="evidence" value="ECO:0007669"/>
    <property type="project" value="TreeGrafter"/>
</dbReference>
<sequence>MNESVNNPVAIEIQIYGQTFKLRAPAHEHDRIRKAAKIVDDTMREVKSAQTTIDSCRLAIQSAFLIALDLLTLKDDIHAEAGLTEEVKRRVDNLTKKIEEFLSSQ</sequence>
<evidence type="ECO:0000313" key="11">
    <source>
        <dbReference type="Proteomes" id="UP000262583"/>
    </source>
</evidence>
<evidence type="ECO:0000256" key="4">
    <source>
        <dbReference type="ARBA" id="ARBA00022618"/>
    </source>
</evidence>
<dbReference type="KEGG" id="schv:BRCON_0603"/>
<dbReference type="EMBL" id="CP030759">
    <property type="protein sequence ID" value="AXA35380.1"/>
    <property type="molecule type" value="Genomic_DNA"/>
</dbReference>
<dbReference type="Proteomes" id="UP000262583">
    <property type="component" value="Chromosome"/>
</dbReference>
<organism evidence="10 11">
    <name type="scientific">Sumerlaea chitinivorans</name>
    <dbReference type="NCBI Taxonomy" id="2250252"/>
    <lineage>
        <taxon>Bacteria</taxon>
        <taxon>Candidatus Sumerlaeota</taxon>
        <taxon>Candidatus Sumerlaeia</taxon>
        <taxon>Candidatus Sumerlaeales</taxon>
        <taxon>Candidatus Sumerlaeaceae</taxon>
        <taxon>Candidatus Sumerlaea</taxon>
    </lineage>
</organism>
<dbReference type="GO" id="GO:0043093">
    <property type="term" value="P:FtsZ-dependent cytokinesis"/>
    <property type="evidence" value="ECO:0007669"/>
    <property type="project" value="TreeGrafter"/>
</dbReference>
<name>A0A2Z4Y2R3_SUMC1</name>
<dbReference type="GO" id="GO:0030428">
    <property type="term" value="C:cell septum"/>
    <property type="evidence" value="ECO:0007669"/>
    <property type="project" value="TreeGrafter"/>
</dbReference>
<evidence type="ECO:0000256" key="6">
    <source>
        <dbReference type="ARBA" id="ARBA00023306"/>
    </source>
</evidence>
<evidence type="ECO:0000256" key="5">
    <source>
        <dbReference type="ARBA" id="ARBA00023210"/>
    </source>
</evidence>
<dbReference type="SUPFAM" id="SSF102829">
    <property type="entry name" value="Cell division protein ZapA-like"/>
    <property type="match status" value="1"/>
</dbReference>
<keyword evidence="3" id="KW-0963">Cytoplasm</keyword>
<dbReference type="InterPro" id="IPR007838">
    <property type="entry name" value="Cell_div_ZapA-like"/>
</dbReference>
<evidence type="ECO:0000256" key="9">
    <source>
        <dbReference type="ARBA" id="ARBA00033158"/>
    </source>
</evidence>
<keyword evidence="5" id="KW-0717">Septation</keyword>
<keyword evidence="6" id="KW-0131">Cell cycle</keyword>
<comment type="subunit">
    <text evidence="8">Homodimer. Interacts with FtsZ.</text>
</comment>
<dbReference type="GO" id="GO:0005829">
    <property type="term" value="C:cytosol"/>
    <property type="evidence" value="ECO:0007669"/>
    <property type="project" value="TreeGrafter"/>
</dbReference>
<reference evidence="10 11" key="1">
    <citation type="submission" date="2018-05" db="EMBL/GenBank/DDBJ databases">
        <title>A metagenomic window into the 2 km-deep terrestrial subsurface aquifer revealed taxonomically and functionally diverse microbial community comprising novel uncultured bacterial lineages.</title>
        <authorList>
            <person name="Kadnikov V.V."/>
            <person name="Mardanov A.V."/>
            <person name="Beletsky A.V."/>
            <person name="Banks D."/>
            <person name="Pimenov N.V."/>
            <person name="Frank Y.A."/>
            <person name="Karnachuk O.V."/>
            <person name="Ravin N.V."/>
        </authorList>
    </citation>
    <scope>NUCLEOTIDE SEQUENCE [LARGE SCALE GENOMIC DNA]</scope>
    <source>
        <strain evidence="10">BY</strain>
    </source>
</reference>
<comment type="subcellular location">
    <subcellularLocation>
        <location evidence="1">Cytoplasm</location>
    </subcellularLocation>
</comment>
<dbReference type="AlphaFoldDB" id="A0A2Z4Y2R3"/>
<evidence type="ECO:0000256" key="1">
    <source>
        <dbReference type="ARBA" id="ARBA00004496"/>
    </source>
</evidence>
<gene>
    <name evidence="10" type="ORF">BRCON_0603</name>
</gene>
<evidence type="ECO:0000256" key="8">
    <source>
        <dbReference type="ARBA" id="ARBA00026068"/>
    </source>
</evidence>
<dbReference type="InterPro" id="IPR036192">
    <property type="entry name" value="Cell_div_ZapA-like_sf"/>
</dbReference>
<dbReference type="GO" id="GO:0000921">
    <property type="term" value="P:septin ring assembly"/>
    <property type="evidence" value="ECO:0007669"/>
    <property type="project" value="TreeGrafter"/>
</dbReference>
<dbReference type="Pfam" id="PF05164">
    <property type="entry name" value="ZapA"/>
    <property type="match status" value="1"/>
</dbReference>
<dbReference type="PANTHER" id="PTHR34981">
    <property type="entry name" value="CELL DIVISION PROTEIN ZAPA"/>
    <property type="match status" value="1"/>
</dbReference>
<dbReference type="PANTHER" id="PTHR34981:SF1">
    <property type="entry name" value="CELL DIVISION PROTEIN ZAPA"/>
    <property type="match status" value="1"/>
</dbReference>
<evidence type="ECO:0000256" key="3">
    <source>
        <dbReference type="ARBA" id="ARBA00022490"/>
    </source>
</evidence>
<dbReference type="GO" id="GO:0000917">
    <property type="term" value="P:division septum assembly"/>
    <property type="evidence" value="ECO:0007669"/>
    <property type="project" value="UniProtKB-KW"/>
</dbReference>